<organism evidence="1 2">
    <name type="scientific">Malaciobacter pacificus</name>
    <dbReference type="NCBI Taxonomy" id="1080223"/>
    <lineage>
        <taxon>Bacteria</taxon>
        <taxon>Pseudomonadati</taxon>
        <taxon>Campylobacterota</taxon>
        <taxon>Epsilonproteobacteria</taxon>
        <taxon>Campylobacterales</taxon>
        <taxon>Arcobacteraceae</taxon>
        <taxon>Malaciobacter</taxon>
    </lineage>
</organism>
<accession>A0A5C2H302</accession>
<sequence>MIGKFLFLIVSLSVVLNASLNTKVKGIIGYSAYNKHKNLINYIFKNKSAYYTNGKIDYVKVTSALQNNGLLKLGYGANRFIDVTFTINDNPKKSFKILNDSLKTIGHYYYFTKEANKSDNSLKWTIKLKTKAAINPLRLSQELQKNGCRVVDIQRGSSYKWSYYIDTRNSDIEKTVDLINESSQSVRKSSKPYMVRVSNANALNIQSNNGNNWHPNIIFYDDELNIIDTFKDDSLRKDLRVDVPNDTKYIKINDLYTLANLKRGLTITKE</sequence>
<reference evidence="1 2" key="3">
    <citation type="submission" date="2019-09" db="EMBL/GenBank/DDBJ databases">
        <title>Taxonomic note: a critical rebuttal of the proposed division of the genus Arcobacter into six genera, emended descriptions of Arcobacter anaerophilus and the genus Arcobacter, and an assessment of genus-level boundaries for Epsilonproteobacteria using in silico genomic comparator tools.</title>
        <authorList>
            <person name="On S.L.W."/>
            <person name="Miller W.G."/>
            <person name="Biggs P."/>
            <person name="Cornelius A."/>
            <person name="Vandamme P."/>
        </authorList>
    </citation>
    <scope>NUCLEOTIDE SEQUENCE [LARGE SCALE GENOMIC DNA]</scope>
    <source>
        <strain evidence="1 2">LMG 26638</strain>
    </source>
</reference>
<gene>
    <name evidence="1" type="ORF">APAC_0100</name>
</gene>
<reference evidence="2" key="2">
    <citation type="submission" date="2019-09" db="EMBL/GenBank/DDBJ databases">
        <title>Complete genome sequencing of four Arcobacter species reveals a diverse suite of mobile elements.</title>
        <authorList>
            <person name="On S.L.W."/>
            <person name="Miller W.G."/>
            <person name="Biggs P."/>
            <person name="Cornelius A."/>
            <person name="Vandamme P."/>
        </authorList>
    </citation>
    <scope>NUCLEOTIDE SEQUENCE [LARGE SCALE GENOMIC DNA]</scope>
    <source>
        <strain evidence="2">LMG 26638</strain>
    </source>
</reference>
<protein>
    <submittedName>
        <fullName evidence="1">Uncharacterized protein</fullName>
    </submittedName>
</protein>
<reference evidence="1 2" key="1">
    <citation type="submission" date="2019-09" db="EMBL/GenBank/DDBJ databases">
        <title>Complete genome sequencing of four Arcobacter species reveals a diverse suite of mobile elements.</title>
        <authorList>
            <person name="Miller W.G."/>
            <person name="Yee E."/>
            <person name="Bono J.L."/>
        </authorList>
    </citation>
    <scope>NUCLEOTIDE SEQUENCE [LARGE SCALE GENOMIC DNA]</scope>
    <source>
        <strain evidence="1 2">LMG 26638</strain>
    </source>
</reference>
<dbReference type="RefSeq" id="WP_130232246.1">
    <property type="nucleotide sequence ID" value="NZ_BMEF01000001.1"/>
</dbReference>
<name>A0A5C2H302_9BACT</name>
<dbReference type="OrthoDB" id="5338450at2"/>
<dbReference type="Proteomes" id="UP000322726">
    <property type="component" value="Chromosome"/>
</dbReference>
<proteinExistence type="predicted"/>
<dbReference type="AlphaFoldDB" id="A0A5C2H302"/>
<keyword evidence="2" id="KW-1185">Reference proteome</keyword>
<dbReference type="KEGG" id="apai:APAC_0100"/>
<evidence type="ECO:0000313" key="1">
    <source>
        <dbReference type="EMBL" id="QEP33271.1"/>
    </source>
</evidence>
<evidence type="ECO:0000313" key="2">
    <source>
        <dbReference type="Proteomes" id="UP000322726"/>
    </source>
</evidence>
<dbReference type="EMBL" id="CP035928">
    <property type="protein sequence ID" value="QEP33271.1"/>
    <property type="molecule type" value="Genomic_DNA"/>
</dbReference>